<reference evidence="1 2" key="1">
    <citation type="submission" date="2019-08" db="EMBL/GenBank/DDBJ databases">
        <title>In-depth cultivation of the pig gut microbiome towards novel bacterial diversity and tailored functional studies.</title>
        <authorList>
            <person name="Wylensek D."/>
            <person name="Hitch T.C.A."/>
            <person name="Clavel T."/>
        </authorList>
    </citation>
    <scope>NUCLEOTIDE SEQUENCE [LARGE SCALE GENOMIC DNA]</scope>
    <source>
        <strain evidence="1 2">NM-380-WT-3C1</strain>
    </source>
</reference>
<dbReference type="AlphaFoldDB" id="A0A7X2PC99"/>
<comment type="caution">
    <text evidence="1">The sequence shown here is derived from an EMBL/GenBank/DDBJ whole genome shotgun (WGS) entry which is preliminary data.</text>
</comment>
<dbReference type="RefSeq" id="WP_154425220.1">
    <property type="nucleotide sequence ID" value="NZ_VUNN01000008.1"/>
</dbReference>
<dbReference type="EMBL" id="VUNN01000008">
    <property type="protein sequence ID" value="MSU06249.1"/>
    <property type="molecule type" value="Genomic_DNA"/>
</dbReference>
<organism evidence="1 2">
    <name type="scientific">Bullifex porci</name>
    <dbReference type="NCBI Taxonomy" id="2606638"/>
    <lineage>
        <taxon>Bacteria</taxon>
        <taxon>Pseudomonadati</taxon>
        <taxon>Spirochaetota</taxon>
        <taxon>Spirochaetia</taxon>
        <taxon>Spirochaetales</taxon>
        <taxon>Spirochaetaceae</taxon>
        <taxon>Bullifex</taxon>
    </lineage>
</organism>
<dbReference type="Proteomes" id="UP000460549">
    <property type="component" value="Unassembled WGS sequence"/>
</dbReference>
<accession>A0A7X2PC99</accession>
<gene>
    <name evidence="1" type="ORF">FYJ80_05580</name>
</gene>
<sequence>MKKLLLFILILFISISSLLATSFLDYSDAKSWIPESLCIGMGNDKWAIGTISYNMDDQLTFSEHFYLEAPAWTMNVNLLSITNRGWMEGWSAKDVTKVGSGERIDGRYDVSQILLGLPLNIVNTKGFYLYTKPEFGLSIIGNQHYDVLQNTLHKIIKAAPLEVDYEIDNNIVKSTLNLYLEAGGVIANIKSAALVLALRTDLLNTIDFSSKQIIYGSVGLIRDNLDILTLSLGYSFVQSYSGFKTQEVYHDYLRGPILSLSINSGLIRIDYTARLQTGFGFGVISVDVLSLFKKPTWENSDIFLNLGTSSQLNCTFYNIKLGIPILDTRFSAILSTRFLSGNPSFKGWETEMDPKEWPRFKRSYSALLLGTRYEFDNKEAIVTPYSEITIGLMTWEVRTLNNMLDPIENEEKVHSIVNPKLLSFAADLEIG</sequence>
<keyword evidence="2" id="KW-1185">Reference proteome</keyword>
<name>A0A7X2PC99_9SPIO</name>
<evidence type="ECO:0000313" key="2">
    <source>
        <dbReference type="Proteomes" id="UP000460549"/>
    </source>
</evidence>
<evidence type="ECO:0000313" key="1">
    <source>
        <dbReference type="EMBL" id="MSU06249.1"/>
    </source>
</evidence>
<proteinExistence type="predicted"/>
<protein>
    <submittedName>
        <fullName evidence="1">Uncharacterized protein</fullName>
    </submittedName>
</protein>